<sequence>MSEHVVQLLRGTASRSVTVRVRDGVGPHLFLVYPAGGTNFCYFRLADHLRFDGPLTAFSYPRELDDRTVTIREIAKLYIEHIRAVQPTGPYRLAGYSFGGNLAFEVRSSAAAGGETVSGFVPLRCAPAGGVRR</sequence>
<dbReference type="RefSeq" id="WP_425585930.1">
    <property type="nucleotide sequence ID" value="NZ_BAAAXZ010000042.1"/>
</dbReference>
<comment type="caution">
    <text evidence="2">The sequence shown here is derived from an EMBL/GenBank/DDBJ whole genome shotgun (WGS) entry which is preliminary data.</text>
</comment>
<gene>
    <name evidence="2" type="ORF">GCM10020221_11590</name>
</gene>
<protein>
    <recommendedName>
        <fullName evidence="1">Thioesterase domain-containing protein</fullName>
    </recommendedName>
</protein>
<keyword evidence="3" id="KW-1185">Reference proteome</keyword>
<organism evidence="2 3">
    <name type="scientific">Streptomyces thioluteus</name>
    <dbReference type="NCBI Taxonomy" id="66431"/>
    <lineage>
        <taxon>Bacteria</taxon>
        <taxon>Bacillati</taxon>
        <taxon>Actinomycetota</taxon>
        <taxon>Actinomycetes</taxon>
        <taxon>Kitasatosporales</taxon>
        <taxon>Streptomycetaceae</taxon>
        <taxon>Streptomyces</taxon>
    </lineage>
</organism>
<evidence type="ECO:0000259" key="1">
    <source>
        <dbReference type="Pfam" id="PF00975"/>
    </source>
</evidence>
<proteinExistence type="predicted"/>
<evidence type="ECO:0000313" key="3">
    <source>
        <dbReference type="Proteomes" id="UP001501102"/>
    </source>
</evidence>
<dbReference type="InterPro" id="IPR001031">
    <property type="entry name" value="Thioesterase"/>
</dbReference>
<evidence type="ECO:0000313" key="2">
    <source>
        <dbReference type="EMBL" id="GAA2917167.1"/>
    </source>
</evidence>
<dbReference type="Pfam" id="PF00975">
    <property type="entry name" value="Thioesterase"/>
    <property type="match status" value="1"/>
</dbReference>
<accession>A0ABN3WJM7</accession>
<dbReference type="InterPro" id="IPR029058">
    <property type="entry name" value="AB_hydrolase_fold"/>
</dbReference>
<name>A0ABN3WJM7_STRTU</name>
<feature type="domain" description="Thioesterase" evidence="1">
    <location>
        <begin position="28"/>
        <end position="121"/>
    </location>
</feature>
<reference evidence="2 3" key="1">
    <citation type="journal article" date="2019" name="Int. J. Syst. Evol. Microbiol.">
        <title>The Global Catalogue of Microorganisms (GCM) 10K type strain sequencing project: providing services to taxonomists for standard genome sequencing and annotation.</title>
        <authorList>
            <consortium name="The Broad Institute Genomics Platform"/>
            <consortium name="The Broad Institute Genome Sequencing Center for Infectious Disease"/>
            <person name="Wu L."/>
            <person name="Ma J."/>
        </authorList>
    </citation>
    <scope>NUCLEOTIDE SEQUENCE [LARGE SCALE GENOMIC DNA]</scope>
    <source>
        <strain evidence="2 3">JCM 4087</strain>
    </source>
</reference>
<dbReference type="SUPFAM" id="SSF53474">
    <property type="entry name" value="alpha/beta-Hydrolases"/>
    <property type="match status" value="1"/>
</dbReference>
<dbReference type="Proteomes" id="UP001501102">
    <property type="component" value="Unassembled WGS sequence"/>
</dbReference>
<dbReference type="EMBL" id="BAAAXZ010000042">
    <property type="protein sequence ID" value="GAA2917167.1"/>
    <property type="molecule type" value="Genomic_DNA"/>
</dbReference>
<dbReference type="Gene3D" id="3.40.50.1820">
    <property type="entry name" value="alpha/beta hydrolase"/>
    <property type="match status" value="1"/>
</dbReference>